<evidence type="ECO:0000256" key="4">
    <source>
        <dbReference type="ARBA" id="ARBA00022737"/>
    </source>
</evidence>
<dbReference type="FunFam" id="3.20.20.70:FF:000003">
    <property type="entry name" value="GMP reductase"/>
    <property type="match status" value="1"/>
</dbReference>
<dbReference type="SMART" id="SM00116">
    <property type="entry name" value="CBS"/>
    <property type="match status" value="2"/>
</dbReference>
<dbReference type="NCBIfam" id="TIGR01302">
    <property type="entry name" value="IMP_dehydrog"/>
    <property type="match status" value="1"/>
</dbReference>
<feature type="binding site" description="in other chain" evidence="10">
    <location>
        <position position="304"/>
    </location>
    <ligand>
        <name>K(+)</name>
        <dbReference type="ChEBI" id="CHEBI:29103"/>
        <note>ligand shared between two tetrameric partners</note>
    </ligand>
</feature>
<dbReference type="PIRSF" id="PIRSF000130">
    <property type="entry name" value="IMPDH"/>
    <property type="match status" value="1"/>
</dbReference>
<sequence>MKIPEGYTYDDVLLVPQKSYIDHRSDVSTKTRFTRNLDLQVPFVSANMDTVTEAEMAIALAREGGIGIIHRFMTIDEQVEEVKKVKRHEGFILDNPYTLLPDDTLRKVWKLAREKDVDGFVIVDEKKRVIGILSKRDYLFEPNLQKKVKEFMTPFNRLIVEKVGINFAEAKKIFHQKKIEKLPLVDSEKRLQGLITARSVRNFEKFPFSTKDAHGRYRVGAAVGVVKDFIERTEALVDAGVDVLVVDVAHGHNDVALRAVKKIRKKSRGVDLIGGNVATKEGTLDLISAGVDAVKVGIGPGGLCTTRIVAGVGVPQLTAVMECFEVARRKKIPIVADGGTNYPGDITKALAAGGSSCMLAGWFAGTDESPGGIIMRKGMKYKVHRGSASFLATADRKIKLENNNERQLNTIVPEGVEAMVPYKGKVSDVIYQLLGALRSGMSYCNGKTIPELWKNARFVKITEAGFRESKSHNIEEL</sequence>
<dbReference type="PROSITE" id="PS51371">
    <property type="entry name" value="CBS"/>
    <property type="match status" value="2"/>
</dbReference>
<keyword evidence="6 10" id="KW-0630">Potassium</keyword>
<feature type="binding site" description="in other chain" evidence="10">
    <location>
        <position position="301"/>
    </location>
    <ligand>
        <name>K(+)</name>
        <dbReference type="ChEBI" id="CHEBI:29103"/>
        <note>ligand shared between two tetrameric partners</note>
    </ligand>
</feature>
<reference evidence="14 15" key="1">
    <citation type="journal article" date="2016" name="Nat. Commun.">
        <title>Thousands of microbial genomes shed light on interconnected biogeochemical processes in an aquifer system.</title>
        <authorList>
            <person name="Anantharaman K."/>
            <person name="Brown C.T."/>
            <person name="Hug L.A."/>
            <person name="Sharon I."/>
            <person name="Castelle C.J."/>
            <person name="Probst A.J."/>
            <person name="Thomas B.C."/>
            <person name="Singh A."/>
            <person name="Wilkins M.J."/>
            <person name="Karaoz U."/>
            <person name="Brodie E.L."/>
            <person name="Williams K.H."/>
            <person name="Hubbard S.S."/>
            <person name="Banfield J.F."/>
        </authorList>
    </citation>
    <scope>NUCLEOTIDE SEQUENCE [LARGE SCALE GENOMIC DNA]</scope>
</reference>
<keyword evidence="5" id="KW-0658">Purine biosynthesis</keyword>
<dbReference type="Pfam" id="PF00478">
    <property type="entry name" value="IMPDH"/>
    <property type="match status" value="1"/>
</dbReference>
<dbReference type="STRING" id="1802040.A3C28_02525"/>
<protein>
    <submittedName>
        <fullName evidence="14">IMP dehydrogenase</fullName>
    </submittedName>
</protein>
<evidence type="ECO:0000313" key="14">
    <source>
        <dbReference type="EMBL" id="OGK28037.1"/>
    </source>
</evidence>
<evidence type="ECO:0000256" key="11">
    <source>
        <dbReference type="PROSITE-ProRule" id="PRU00703"/>
    </source>
</evidence>
<feature type="binding site" evidence="9">
    <location>
        <begin position="297"/>
        <end position="299"/>
    </location>
    <ligand>
        <name>NAD(+)</name>
        <dbReference type="ChEBI" id="CHEBI:57540"/>
    </ligand>
</feature>
<organism evidence="14 15">
    <name type="scientific">Candidatus Roizmanbacteria bacterium RIFCSPHIGHO2_02_FULL_39_9</name>
    <dbReference type="NCBI Taxonomy" id="1802040"/>
    <lineage>
        <taxon>Bacteria</taxon>
        <taxon>Candidatus Roizmaniibacteriota</taxon>
    </lineage>
</organism>
<evidence type="ECO:0000256" key="8">
    <source>
        <dbReference type="ARBA" id="ARBA00023122"/>
    </source>
</evidence>
<dbReference type="SUPFAM" id="SSF51412">
    <property type="entry name" value="Inosine monophosphate dehydrogenase (IMPDH)"/>
    <property type="match status" value="1"/>
</dbReference>
<dbReference type="GO" id="GO:0006183">
    <property type="term" value="P:GTP biosynthetic process"/>
    <property type="evidence" value="ECO:0007669"/>
    <property type="project" value="TreeGrafter"/>
</dbReference>
<gene>
    <name evidence="14" type="ORF">A3C28_02525</name>
</gene>
<evidence type="ECO:0000256" key="12">
    <source>
        <dbReference type="RuleBase" id="RU003927"/>
    </source>
</evidence>
<dbReference type="InterPro" id="IPR046342">
    <property type="entry name" value="CBS_dom_sf"/>
</dbReference>
<keyword evidence="3" id="KW-0479">Metal-binding</keyword>
<dbReference type="SUPFAM" id="SSF54631">
    <property type="entry name" value="CBS-domain pair"/>
    <property type="match status" value="1"/>
</dbReference>
<dbReference type="Proteomes" id="UP000178597">
    <property type="component" value="Unassembled WGS sequence"/>
</dbReference>
<dbReference type="InterPro" id="IPR005990">
    <property type="entry name" value="IMP_DH"/>
</dbReference>
<evidence type="ECO:0000256" key="5">
    <source>
        <dbReference type="ARBA" id="ARBA00022749"/>
    </source>
</evidence>
<evidence type="ECO:0000259" key="13">
    <source>
        <dbReference type="PROSITE" id="PS51371"/>
    </source>
</evidence>
<dbReference type="InterPro" id="IPR000644">
    <property type="entry name" value="CBS_dom"/>
</dbReference>
<evidence type="ECO:0000256" key="7">
    <source>
        <dbReference type="ARBA" id="ARBA00023002"/>
    </source>
</evidence>
<keyword evidence="4" id="KW-0677">Repeat</keyword>
<dbReference type="GO" id="GO:0046872">
    <property type="term" value="F:metal ion binding"/>
    <property type="evidence" value="ECO:0007669"/>
    <property type="project" value="UniProtKB-KW"/>
</dbReference>
<comment type="subunit">
    <text evidence="2">Homotetramer.</text>
</comment>
<evidence type="ECO:0000256" key="1">
    <source>
        <dbReference type="ARBA" id="ARBA00005502"/>
    </source>
</evidence>
<feature type="domain" description="CBS" evidence="13">
    <location>
        <begin position="92"/>
        <end position="148"/>
    </location>
</feature>
<evidence type="ECO:0000256" key="2">
    <source>
        <dbReference type="ARBA" id="ARBA00011881"/>
    </source>
</evidence>
<dbReference type="InterPro" id="IPR001093">
    <property type="entry name" value="IMP_DH_GMPRt"/>
</dbReference>
<comment type="caution">
    <text evidence="14">The sequence shown here is derived from an EMBL/GenBank/DDBJ whole genome shotgun (WGS) entry which is preliminary data.</text>
</comment>
<name>A0A1F7H9H8_9BACT</name>
<dbReference type="PANTHER" id="PTHR11911:SF111">
    <property type="entry name" value="INOSINE-5'-MONOPHOSPHATE DEHYDROGENASE"/>
    <property type="match status" value="1"/>
</dbReference>
<evidence type="ECO:0000256" key="3">
    <source>
        <dbReference type="ARBA" id="ARBA00022723"/>
    </source>
</evidence>
<dbReference type="SMART" id="SM01240">
    <property type="entry name" value="IMPDH"/>
    <property type="match status" value="1"/>
</dbReference>
<feature type="binding site" evidence="9">
    <location>
        <begin position="247"/>
        <end position="249"/>
    </location>
    <ligand>
        <name>NAD(+)</name>
        <dbReference type="ChEBI" id="CHEBI:57540"/>
    </ligand>
</feature>
<dbReference type="CDD" id="cd00381">
    <property type="entry name" value="IMPDH"/>
    <property type="match status" value="1"/>
</dbReference>
<feature type="domain" description="CBS" evidence="13">
    <location>
        <begin position="152"/>
        <end position="210"/>
    </location>
</feature>
<keyword evidence="7 12" id="KW-0560">Oxidoreductase</keyword>
<dbReference type="CDD" id="cd04601">
    <property type="entry name" value="CBS_pair_IMPDH"/>
    <property type="match status" value="1"/>
</dbReference>
<feature type="binding site" description="in other chain" evidence="10">
    <location>
        <position position="299"/>
    </location>
    <ligand>
        <name>K(+)</name>
        <dbReference type="ChEBI" id="CHEBI:29103"/>
        <note>ligand shared between two tetrameric partners</note>
    </ligand>
</feature>
<comment type="similarity">
    <text evidence="1 12">Belongs to the IMPDH/GMPR family.</text>
</comment>
<keyword evidence="5" id="KW-0332">GMP biosynthesis</keyword>
<keyword evidence="8 11" id="KW-0129">CBS domain</keyword>
<dbReference type="AlphaFoldDB" id="A0A1F7H9H8"/>
<dbReference type="EMBL" id="MFZP01000016">
    <property type="protein sequence ID" value="OGK28037.1"/>
    <property type="molecule type" value="Genomic_DNA"/>
</dbReference>
<dbReference type="InterPro" id="IPR013785">
    <property type="entry name" value="Aldolase_TIM"/>
</dbReference>
<evidence type="ECO:0000256" key="10">
    <source>
        <dbReference type="PIRSR" id="PIRSR000130-4"/>
    </source>
</evidence>
<dbReference type="PANTHER" id="PTHR11911">
    <property type="entry name" value="INOSINE-5-MONOPHOSPHATE DEHYDROGENASE RELATED"/>
    <property type="match status" value="1"/>
</dbReference>
<keyword evidence="9" id="KW-0520">NAD</keyword>
<dbReference type="Pfam" id="PF00571">
    <property type="entry name" value="CBS"/>
    <property type="match status" value="2"/>
</dbReference>
<dbReference type="GO" id="GO:0003938">
    <property type="term" value="F:IMP dehydrogenase activity"/>
    <property type="evidence" value="ECO:0007669"/>
    <property type="project" value="InterPro"/>
</dbReference>
<proteinExistence type="inferred from homology"/>
<accession>A0A1F7H9H8</accession>
<dbReference type="GO" id="GO:0006177">
    <property type="term" value="P:GMP biosynthetic process"/>
    <property type="evidence" value="ECO:0007669"/>
    <property type="project" value="UniProtKB-KW"/>
</dbReference>
<evidence type="ECO:0000256" key="6">
    <source>
        <dbReference type="ARBA" id="ARBA00022958"/>
    </source>
</evidence>
<evidence type="ECO:0000256" key="9">
    <source>
        <dbReference type="PIRSR" id="PIRSR000130-3"/>
    </source>
</evidence>
<evidence type="ECO:0000313" key="15">
    <source>
        <dbReference type="Proteomes" id="UP000178597"/>
    </source>
</evidence>
<dbReference type="Gene3D" id="3.20.20.70">
    <property type="entry name" value="Aldolase class I"/>
    <property type="match status" value="1"/>
</dbReference>